<comment type="function">
    <text evidence="1 10">Involved in cell fusion during mating by stabilizing the plasma membrane fusion event.</text>
</comment>
<proteinExistence type="inferred from homology"/>
<dbReference type="STRING" id="1365824.V5EPS3"/>
<dbReference type="PANTHER" id="PTHR31030:SF1">
    <property type="entry name" value="PLASMA MEMBRANE FUSION PROTEIN PRM1"/>
    <property type="match status" value="1"/>
</dbReference>
<evidence type="ECO:0000256" key="9">
    <source>
        <dbReference type="ARBA" id="ARBA00023180"/>
    </source>
</evidence>
<evidence type="ECO:0000313" key="11">
    <source>
        <dbReference type="EMBL" id="EST04943.1"/>
    </source>
</evidence>
<evidence type="ECO:0000256" key="3">
    <source>
        <dbReference type="ARBA" id="ARBA00010780"/>
    </source>
</evidence>
<evidence type="ECO:0000256" key="6">
    <source>
        <dbReference type="ARBA" id="ARBA00022971"/>
    </source>
</evidence>
<dbReference type="AlphaFoldDB" id="V5EPS3"/>
<accession>V5EPS3</accession>
<dbReference type="Proteomes" id="UP000019377">
    <property type="component" value="Unassembled WGS sequence"/>
</dbReference>
<dbReference type="GO" id="GO:0005886">
    <property type="term" value="C:plasma membrane"/>
    <property type="evidence" value="ECO:0007669"/>
    <property type="project" value="UniProtKB-SubCell"/>
</dbReference>
<evidence type="ECO:0000313" key="12">
    <source>
        <dbReference type="Proteomes" id="UP000019377"/>
    </source>
</evidence>
<feature type="transmembrane region" description="Helical" evidence="10">
    <location>
        <begin position="12"/>
        <end position="34"/>
    </location>
</feature>
<keyword evidence="8 10" id="KW-0472">Membrane</keyword>
<dbReference type="OrthoDB" id="10248838at2759"/>
<name>V5EPS3_KALBG</name>
<evidence type="ECO:0000256" key="7">
    <source>
        <dbReference type="ARBA" id="ARBA00022989"/>
    </source>
</evidence>
<keyword evidence="4 10" id="KW-1003">Cell membrane</keyword>
<sequence>MRLQPWLGLRARLFLAPISIPLISLLFVAFRLLASSNDANDSVSSAKTKLLSSCDAVEATASLAASLPHFLAGTTNQQLAQSVTATVHGAARVFDLSITAIEKILTYIVDSYRSLFVCFMELLVRGSLAVLIEAVQLISQAITAAAEGIRAAIQASVTGINALLSTAVGGINDVVGVFGQHITMPHIAMPSLTALENITLPHEVQDGLLKLNATLPTLQQLKDRMDALIETPFEKMRGEVNTTLGGLTFNHTVFDVPEMQKVTFCDRIDTSPLDDLGKELKRIAKWGLVLLGLVALVVMLVGVAWEWWKWQREVKAVARTRAVWLASPHQNDPNDEKAPAEDVLKTENLMSLLAISRHPLISDFALSVCNRVGIRTRRSQDRVAWLLSFLTHPAALACIFTGLLGLLSILLQTILIHNLSKHYSDSIDTSLTHLSGDVLNMVNDHTRNASLTFSASANAVISQVETELNAHVFNWVDTTTSTMNATLNEFLDGITDTLTSTFGGTPFNAPLQTFVQCIIGQKVRGIEKALTWIHDNAHVNFDRVPADVLMLQGEQGEAVTRPVKEALLGSGGDGNGGMVGSVMERYEKRLREERIMFLVLVGVYGTILVIGLLVVAYATLVDRGKGQDSGREQDYGEDMDEKLKTGLQAGPSLSIHTA</sequence>
<feature type="transmembrane region" description="Helical" evidence="10">
    <location>
        <begin position="595"/>
        <end position="620"/>
    </location>
</feature>
<evidence type="ECO:0000256" key="10">
    <source>
        <dbReference type="RuleBase" id="RU366035"/>
    </source>
</evidence>
<comment type="similarity">
    <text evidence="3 10">Belongs to the PRM1 family.</text>
</comment>
<dbReference type="eggNOG" id="ENOG502QRP5">
    <property type="taxonomic scope" value="Eukaryota"/>
</dbReference>
<keyword evidence="7 10" id="KW-1133">Transmembrane helix</keyword>
<feature type="transmembrane region" description="Helical" evidence="10">
    <location>
        <begin position="394"/>
        <end position="416"/>
    </location>
</feature>
<comment type="subcellular location">
    <subcellularLocation>
        <location evidence="2 10">Cell membrane</location>
        <topology evidence="2 10">Multi-pass membrane protein</topology>
    </subcellularLocation>
</comment>
<dbReference type="HOGENOM" id="CLU_010191_1_0_1"/>
<gene>
    <name evidence="11" type="ORF">PSEUBRA_SCAF7g04491</name>
</gene>
<comment type="caution">
    <text evidence="10">Lacks conserved residue(s) required for the propagation of feature annotation.</text>
</comment>
<evidence type="ECO:0000256" key="8">
    <source>
        <dbReference type="ARBA" id="ARBA00023136"/>
    </source>
</evidence>
<dbReference type="GO" id="GO:0032220">
    <property type="term" value="P:plasma membrane fusion involved in cytogamy"/>
    <property type="evidence" value="ECO:0007669"/>
    <property type="project" value="TreeGrafter"/>
</dbReference>
<protein>
    <recommendedName>
        <fullName evidence="10">Plasma membrane fusion protein PRM1</fullName>
    </recommendedName>
</protein>
<dbReference type="InterPro" id="IPR026777">
    <property type="entry name" value="PRM1"/>
</dbReference>
<evidence type="ECO:0000256" key="2">
    <source>
        <dbReference type="ARBA" id="ARBA00004651"/>
    </source>
</evidence>
<dbReference type="EMBL" id="KI545893">
    <property type="protein sequence ID" value="EST04943.1"/>
    <property type="molecule type" value="Genomic_DNA"/>
</dbReference>
<dbReference type="GO" id="GO:0043332">
    <property type="term" value="C:mating projection tip"/>
    <property type="evidence" value="ECO:0007669"/>
    <property type="project" value="UniProtKB-UniRule"/>
</dbReference>
<dbReference type="OMA" id="NVFGWVN"/>
<dbReference type="PANTHER" id="PTHR31030">
    <property type="entry name" value="PLASMA MEMBRANE FUSION PROTEIN PRM1"/>
    <property type="match status" value="1"/>
</dbReference>
<evidence type="ECO:0000256" key="4">
    <source>
        <dbReference type="ARBA" id="ARBA00022475"/>
    </source>
</evidence>
<evidence type="ECO:0000256" key="1">
    <source>
        <dbReference type="ARBA" id="ARBA00002512"/>
    </source>
</evidence>
<reference evidence="12" key="1">
    <citation type="journal article" date="2013" name="Genome Announc.">
        <title>Draft genome sequence of Pseudozyma brasiliensis sp. nov. strain GHG001, a high producer of endo-1,4-xylanase isolated from an insect pest of sugarcane.</title>
        <authorList>
            <person name="Oliveira J.V.D.C."/>
            <person name="dos Santos R.A.C."/>
            <person name="Borges T.A."/>
            <person name="Riano-Pachon D.M."/>
            <person name="Goldman G.H."/>
        </authorList>
    </citation>
    <scope>NUCLEOTIDE SEQUENCE [LARGE SCALE GENOMIC DNA]</scope>
    <source>
        <strain evidence="12">GHG001</strain>
    </source>
</reference>
<organism evidence="11 12">
    <name type="scientific">Kalmanozyma brasiliensis (strain GHG001)</name>
    <name type="common">Yeast</name>
    <name type="synonym">Pseudozyma brasiliensis</name>
    <dbReference type="NCBI Taxonomy" id="1365824"/>
    <lineage>
        <taxon>Eukaryota</taxon>
        <taxon>Fungi</taxon>
        <taxon>Dikarya</taxon>
        <taxon>Basidiomycota</taxon>
        <taxon>Ustilaginomycotina</taxon>
        <taxon>Ustilaginomycetes</taxon>
        <taxon>Ustilaginales</taxon>
        <taxon>Ustilaginaceae</taxon>
        <taxon>Kalmanozyma</taxon>
    </lineage>
</organism>
<keyword evidence="5 10" id="KW-0812">Transmembrane</keyword>
<evidence type="ECO:0000256" key="5">
    <source>
        <dbReference type="ARBA" id="ARBA00022692"/>
    </source>
</evidence>
<keyword evidence="9" id="KW-0325">Glycoprotein</keyword>
<feature type="transmembrane region" description="Helical" evidence="10">
    <location>
        <begin position="286"/>
        <end position="305"/>
    </location>
</feature>
<keyword evidence="6 10" id="KW-0184">Conjugation</keyword>
<keyword evidence="12" id="KW-1185">Reference proteome</keyword>